<protein>
    <submittedName>
        <fullName evidence="2">Uncharacterized protein</fullName>
    </submittedName>
</protein>
<accession>A0ABS5ZRK0</accession>
<evidence type="ECO:0000313" key="2">
    <source>
        <dbReference type="EMBL" id="MBU2739276.1"/>
    </source>
</evidence>
<evidence type="ECO:0000313" key="3">
    <source>
        <dbReference type="Proteomes" id="UP001197028"/>
    </source>
</evidence>
<gene>
    <name evidence="2" type="ORF">HJG40_10870</name>
</gene>
<proteinExistence type="predicted"/>
<name>A0ABS5ZRK0_9PROT</name>
<keyword evidence="3" id="KW-1185">Reference proteome</keyword>
<dbReference type="EMBL" id="JABELD010000080">
    <property type="protein sequence ID" value="MBU2739276.1"/>
    <property type="molecule type" value="Genomic_DNA"/>
</dbReference>
<sequence>SEGPWDAGGMNFNGPHGGPMNMNSGNYGGYGQPYQGEYQGGGSYGAPQSYGQQPNYGPPPGYGYPNQGGYPGGYPQQQMRPMTPPPMGPYQSPYGYSPYGYGR</sequence>
<reference evidence="2 3" key="1">
    <citation type="journal article" date="2021" name="ISME J.">
        <title>Genomic evolution of the class Acidithiobacillia: deep-branching Proteobacteria living in extreme acidic conditions.</title>
        <authorList>
            <person name="Moya-Beltran A."/>
            <person name="Beard S."/>
            <person name="Rojas-Villalobos C."/>
            <person name="Issotta F."/>
            <person name="Gallardo Y."/>
            <person name="Ulloa R."/>
            <person name="Giaveno A."/>
            <person name="Degli Esposti M."/>
            <person name="Johnson D.B."/>
            <person name="Quatrini R."/>
        </authorList>
    </citation>
    <scope>NUCLEOTIDE SEQUENCE [LARGE SCALE GENOMIC DNA]</scope>
    <source>
        <strain evidence="2 3">ATCC 19703</strain>
    </source>
</reference>
<comment type="caution">
    <text evidence="2">The sequence shown here is derived from an EMBL/GenBank/DDBJ whole genome shotgun (WGS) entry which is preliminary data.</text>
</comment>
<evidence type="ECO:0000256" key="1">
    <source>
        <dbReference type="SAM" id="MobiDB-lite"/>
    </source>
</evidence>
<feature type="compositionally biased region" description="Low complexity" evidence="1">
    <location>
        <begin position="89"/>
        <end position="103"/>
    </location>
</feature>
<dbReference type="Proteomes" id="UP001197028">
    <property type="component" value="Unassembled WGS sequence"/>
</dbReference>
<feature type="region of interest" description="Disordered" evidence="1">
    <location>
        <begin position="1"/>
        <end position="103"/>
    </location>
</feature>
<organism evidence="2 3">
    <name type="scientific">Acidithiobacillus concretivorus</name>
    <dbReference type="NCBI Taxonomy" id="3063952"/>
    <lineage>
        <taxon>Bacteria</taxon>
        <taxon>Pseudomonadati</taxon>
        <taxon>Pseudomonadota</taxon>
        <taxon>Acidithiobacillia</taxon>
        <taxon>Acidithiobacillales</taxon>
        <taxon>Acidithiobacillaceae</taxon>
        <taxon>Acidithiobacillus</taxon>
    </lineage>
</organism>
<feature type="non-terminal residue" evidence="2">
    <location>
        <position position="1"/>
    </location>
</feature>
<feature type="compositionally biased region" description="Low complexity" evidence="1">
    <location>
        <begin position="63"/>
        <end position="81"/>
    </location>
</feature>
<feature type="compositionally biased region" description="Low complexity" evidence="1">
    <location>
        <begin position="45"/>
        <end position="55"/>
    </location>
</feature>